<dbReference type="EMBL" id="CP113089">
    <property type="protein sequence ID" value="WAB80621.1"/>
    <property type="molecule type" value="Genomic_DNA"/>
</dbReference>
<dbReference type="Gene3D" id="3.40.630.30">
    <property type="match status" value="1"/>
</dbReference>
<dbReference type="Proteomes" id="UP001164706">
    <property type="component" value="Chromosome"/>
</dbReference>
<dbReference type="InterPro" id="IPR000182">
    <property type="entry name" value="GNAT_dom"/>
</dbReference>
<keyword evidence="3" id="KW-1185">Reference proteome</keyword>
<gene>
    <name evidence="2" type="ORF">OVN18_08570</name>
</gene>
<organism evidence="2 3">
    <name type="scientific">Microcella daejeonensis</name>
    <dbReference type="NCBI Taxonomy" id="2994971"/>
    <lineage>
        <taxon>Bacteria</taxon>
        <taxon>Bacillati</taxon>
        <taxon>Actinomycetota</taxon>
        <taxon>Actinomycetes</taxon>
        <taxon>Micrococcales</taxon>
        <taxon>Microbacteriaceae</taxon>
        <taxon>Microcella</taxon>
    </lineage>
</organism>
<dbReference type="AlphaFoldDB" id="A0A9E8MJC9"/>
<keyword evidence="2" id="KW-0808">Transferase</keyword>
<dbReference type="KEGG" id="mdb:OVN18_08570"/>
<reference evidence="2" key="1">
    <citation type="submission" date="2022-11" db="EMBL/GenBank/DDBJ databases">
        <title>Description of Microcella daejonensis nov. sp, isolated from riverside soil.</title>
        <authorList>
            <person name="Molina K.M."/>
            <person name="Kim S.B."/>
        </authorList>
    </citation>
    <scope>NUCLEOTIDE SEQUENCE</scope>
    <source>
        <strain evidence="2">MMS21-STM12</strain>
    </source>
</reference>
<dbReference type="PROSITE" id="PS51186">
    <property type="entry name" value="GNAT"/>
    <property type="match status" value="1"/>
</dbReference>
<dbReference type="EC" id="2.3.1.-" evidence="2"/>
<sequence length="207" mass="22196">MLLETHVLQDDDPDLPGLLRAGFVVVGESWGARLRLASGREAAGHARLTSALRGARAAAVRILELDPVSADGDDIVALERQTSPDYPVTPATAHRAPDLDEVREWPRRSVRAFGARAEDGRLLAVSVGHESYENGERLGDHDFVSVARESRGQGIAKAVVAAWILALAAEGVRTFATGGAAQNSGSLGMVRALGFSIEERWLSLQRR</sequence>
<protein>
    <submittedName>
        <fullName evidence="2">GNAT family N-acetyltransferase</fullName>
        <ecNumber evidence="2">2.3.1.-</ecNumber>
    </submittedName>
</protein>
<dbReference type="GO" id="GO:0016747">
    <property type="term" value="F:acyltransferase activity, transferring groups other than amino-acyl groups"/>
    <property type="evidence" value="ECO:0007669"/>
    <property type="project" value="InterPro"/>
</dbReference>
<keyword evidence="2" id="KW-0012">Acyltransferase</keyword>
<dbReference type="InterPro" id="IPR016181">
    <property type="entry name" value="Acyl_CoA_acyltransferase"/>
</dbReference>
<evidence type="ECO:0000313" key="3">
    <source>
        <dbReference type="Proteomes" id="UP001164706"/>
    </source>
</evidence>
<dbReference type="RefSeq" id="WP_267780301.1">
    <property type="nucleotide sequence ID" value="NZ_CP113089.1"/>
</dbReference>
<name>A0A9E8MJC9_9MICO</name>
<proteinExistence type="predicted"/>
<evidence type="ECO:0000313" key="2">
    <source>
        <dbReference type="EMBL" id="WAB80621.1"/>
    </source>
</evidence>
<dbReference type="SUPFAM" id="SSF55729">
    <property type="entry name" value="Acyl-CoA N-acyltransferases (Nat)"/>
    <property type="match status" value="1"/>
</dbReference>
<accession>A0A9E8MJC9</accession>
<dbReference type="Pfam" id="PF00583">
    <property type="entry name" value="Acetyltransf_1"/>
    <property type="match status" value="1"/>
</dbReference>
<feature type="domain" description="N-acetyltransferase" evidence="1">
    <location>
        <begin position="60"/>
        <end position="207"/>
    </location>
</feature>
<evidence type="ECO:0000259" key="1">
    <source>
        <dbReference type="PROSITE" id="PS51186"/>
    </source>
</evidence>